<evidence type="ECO:0000256" key="8">
    <source>
        <dbReference type="SAM" id="MobiDB-lite"/>
    </source>
</evidence>
<feature type="compositionally biased region" description="Low complexity" evidence="8">
    <location>
        <begin position="283"/>
        <end position="310"/>
    </location>
</feature>
<evidence type="ECO:0000256" key="7">
    <source>
        <dbReference type="ARBA" id="ARBA00060761"/>
    </source>
</evidence>
<evidence type="ECO:0000256" key="2">
    <source>
        <dbReference type="ARBA" id="ARBA00023015"/>
    </source>
</evidence>
<evidence type="ECO:0000256" key="5">
    <source>
        <dbReference type="ARBA" id="ARBA00023242"/>
    </source>
</evidence>
<evidence type="ECO:0000256" key="6">
    <source>
        <dbReference type="ARBA" id="ARBA00059805"/>
    </source>
</evidence>
<dbReference type="PROSITE" id="PS50811">
    <property type="entry name" value="WRKY"/>
    <property type="match status" value="1"/>
</dbReference>
<keyword evidence="5" id="KW-0539">Nucleus</keyword>
<reference evidence="10 11" key="1">
    <citation type="submission" date="2024-01" db="EMBL/GenBank/DDBJ databases">
        <title>The complete chloroplast genome sequence of Lithospermum erythrorhizon: insights into the phylogenetic relationship among Boraginaceae species and the maternal lineages of purple gromwells.</title>
        <authorList>
            <person name="Okada T."/>
            <person name="Watanabe K."/>
        </authorList>
    </citation>
    <scope>NUCLEOTIDE SEQUENCE [LARGE SCALE GENOMIC DNA]</scope>
</reference>
<feature type="region of interest" description="Disordered" evidence="8">
    <location>
        <begin position="12"/>
        <end position="31"/>
    </location>
</feature>
<gene>
    <name evidence="10" type="ORF">LIER_19046</name>
</gene>
<dbReference type="SMART" id="SM00774">
    <property type="entry name" value="WRKY"/>
    <property type="match status" value="1"/>
</dbReference>
<evidence type="ECO:0000259" key="9">
    <source>
        <dbReference type="PROSITE" id="PS50811"/>
    </source>
</evidence>
<dbReference type="AlphaFoldDB" id="A0AAV3QLP5"/>
<feature type="compositionally biased region" description="Polar residues" evidence="8">
    <location>
        <begin position="311"/>
        <end position="323"/>
    </location>
</feature>
<dbReference type="GO" id="GO:0005634">
    <property type="term" value="C:nucleus"/>
    <property type="evidence" value="ECO:0007669"/>
    <property type="project" value="UniProtKB-SubCell"/>
</dbReference>
<dbReference type="FunFam" id="2.20.25.80:FF:000005">
    <property type="entry name" value="probable WRKY transcription factor 14"/>
    <property type="match status" value="1"/>
</dbReference>
<name>A0AAV3QLP5_LITER</name>
<evidence type="ECO:0000313" key="10">
    <source>
        <dbReference type="EMBL" id="GAA0163092.1"/>
    </source>
</evidence>
<dbReference type="Proteomes" id="UP001454036">
    <property type="component" value="Unassembled WGS sequence"/>
</dbReference>
<feature type="region of interest" description="Disordered" evidence="8">
    <location>
        <begin position="272"/>
        <end position="345"/>
    </location>
</feature>
<accession>A0AAV3QLP5</accession>
<dbReference type="InterPro" id="IPR036576">
    <property type="entry name" value="WRKY_dom_sf"/>
</dbReference>
<dbReference type="PANTHER" id="PTHR32096:SF18">
    <property type="entry name" value="DISEASE RESISTANCE PROTEIN RRS1B-RELATED"/>
    <property type="match status" value="1"/>
</dbReference>
<dbReference type="Gene3D" id="2.20.25.80">
    <property type="entry name" value="WRKY domain"/>
    <property type="match status" value="1"/>
</dbReference>
<organism evidence="10 11">
    <name type="scientific">Lithospermum erythrorhizon</name>
    <name type="common">Purple gromwell</name>
    <name type="synonym">Lithospermum officinale var. erythrorhizon</name>
    <dbReference type="NCBI Taxonomy" id="34254"/>
    <lineage>
        <taxon>Eukaryota</taxon>
        <taxon>Viridiplantae</taxon>
        <taxon>Streptophyta</taxon>
        <taxon>Embryophyta</taxon>
        <taxon>Tracheophyta</taxon>
        <taxon>Spermatophyta</taxon>
        <taxon>Magnoliopsida</taxon>
        <taxon>eudicotyledons</taxon>
        <taxon>Gunneridae</taxon>
        <taxon>Pentapetalae</taxon>
        <taxon>asterids</taxon>
        <taxon>lamiids</taxon>
        <taxon>Boraginales</taxon>
        <taxon>Boraginaceae</taxon>
        <taxon>Boraginoideae</taxon>
        <taxon>Lithospermeae</taxon>
        <taxon>Lithospermum</taxon>
    </lineage>
</organism>
<dbReference type="SUPFAM" id="SSF118290">
    <property type="entry name" value="WRKY DNA-binding domain"/>
    <property type="match status" value="1"/>
</dbReference>
<dbReference type="EMBL" id="BAABME010004654">
    <property type="protein sequence ID" value="GAA0163092.1"/>
    <property type="molecule type" value="Genomic_DNA"/>
</dbReference>
<feature type="compositionally biased region" description="Basic and acidic residues" evidence="8">
    <location>
        <begin position="324"/>
        <end position="334"/>
    </location>
</feature>
<dbReference type="GO" id="GO:0000976">
    <property type="term" value="F:transcription cis-regulatory region binding"/>
    <property type="evidence" value="ECO:0007669"/>
    <property type="project" value="TreeGrafter"/>
</dbReference>
<evidence type="ECO:0000313" key="11">
    <source>
        <dbReference type="Proteomes" id="UP001454036"/>
    </source>
</evidence>
<keyword evidence="3 10" id="KW-0238">DNA-binding</keyword>
<keyword evidence="11" id="KW-1185">Reference proteome</keyword>
<proteinExistence type="inferred from homology"/>
<dbReference type="PANTHER" id="PTHR32096">
    <property type="entry name" value="WRKY TRANSCRIPTION FACTOR 30-RELATED-RELATED"/>
    <property type="match status" value="1"/>
</dbReference>
<dbReference type="Pfam" id="PF03106">
    <property type="entry name" value="WRKY"/>
    <property type="match status" value="1"/>
</dbReference>
<protein>
    <submittedName>
        <fullName evidence="10">DNA-binding transcription factor</fullName>
    </submittedName>
</protein>
<dbReference type="InterPro" id="IPR044810">
    <property type="entry name" value="WRKY_plant"/>
</dbReference>
<evidence type="ECO:0000256" key="1">
    <source>
        <dbReference type="ARBA" id="ARBA00004123"/>
    </source>
</evidence>
<comment type="subcellular location">
    <subcellularLocation>
        <location evidence="1">Nucleus</location>
    </subcellularLocation>
</comment>
<evidence type="ECO:0000256" key="3">
    <source>
        <dbReference type="ARBA" id="ARBA00023125"/>
    </source>
</evidence>
<comment type="caution">
    <text evidence="10">The sequence shown here is derived from an EMBL/GenBank/DDBJ whole genome shotgun (WGS) entry which is preliminary data.</text>
</comment>
<comment type="similarity">
    <text evidence="7">Belongs to the WRKY group II-e family.</text>
</comment>
<feature type="domain" description="WRKY" evidence="9">
    <location>
        <begin position="208"/>
        <end position="274"/>
    </location>
</feature>
<dbReference type="GO" id="GO:0003700">
    <property type="term" value="F:DNA-binding transcription factor activity"/>
    <property type="evidence" value="ECO:0007669"/>
    <property type="project" value="InterPro"/>
</dbReference>
<keyword evidence="4" id="KW-0804">Transcription</keyword>
<evidence type="ECO:0000256" key="4">
    <source>
        <dbReference type="ARBA" id="ARBA00023163"/>
    </source>
</evidence>
<keyword evidence="2" id="KW-0805">Transcription regulation</keyword>
<comment type="function">
    <text evidence="6">Transcription factor. Interacts specifically with the W box (5'-(T)TGAC[CT]-3'), a frequently occurring elicitor-responsive cis-acting element.</text>
</comment>
<dbReference type="InterPro" id="IPR003657">
    <property type="entry name" value="WRKY_dom"/>
</dbReference>
<sequence length="443" mass="49064">MCSKFEGDLADIIRGSGGGGSSDATKKMMTSSEELAVDPTWHFSSNPTNFSSEIIEERLDGFGDPFPNMQDPLLQDLLDTQISPPTFFTSNNNNSTSHISNNTNNETNNIFSRMGYHQITSSVDKLSVSPVAVTALPRLKPTTSILVSPNDLIINNNSSGTSKSGHVMENQVLQISSPRNTGIKRRKSQTKKVVCIPAPAPANTSRQSGEVVPSDLWAWRKYGQKPIKGSPYPRGYYRCSSSKGCSARKQVERSRTDPNMLVITYTCEHNHPWPTQRNALAGSTRSSSHTSKKNTSSSSTLQTSPSSSFSHQMPNNNNSTTSILKEDEGQKEGDSTSSDYPEVKKEKIMDKRVEMETHVPPFSQTYRPTLLPDESNYYHHSEDFFADNLLFDTYQENKQNTALDPFGLYDWPAENNDSSNSNTSGLLGGQVTVRWCTENSLKD</sequence>